<keyword evidence="6" id="KW-1185">Reference proteome</keyword>
<evidence type="ECO:0000256" key="3">
    <source>
        <dbReference type="ARBA" id="ARBA00022691"/>
    </source>
</evidence>
<sequence length="244" mass="25521">MKPDPGGFMTRPASPAEFTPALGHPSLTGLYDAAIALMTRETVWRAALVAQLAPRDGEIIVDVGCGTGTLATLIKVAAPGAEVIGIDPDPEVLDRARAKALGRGADVAFLQGFAGQVANLVGRNRADKVVSSLVFHQVPIDGKRAGLVSIHAALRPGGELHIADYGWQRTASMRLLFRQVQALDGVENTRLNAAGGLPDLIAEAEFEGVEERAVIATATGSISLYRAGKPRSCSALTIQETGHA</sequence>
<evidence type="ECO:0000313" key="6">
    <source>
        <dbReference type="Proteomes" id="UP000527324"/>
    </source>
</evidence>
<dbReference type="InterPro" id="IPR041698">
    <property type="entry name" value="Methyltransf_25"/>
</dbReference>
<dbReference type="InterPro" id="IPR029063">
    <property type="entry name" value="SAM-dependent_MTases_sf"/>
</dbReference>
<protein>
    <submittedName>
        <fullName evidence="5">SAM-dependent methyltransferase</fullName>
    </submittedName>
</protein>
<organism evidence="5 6">
    <name type="scientific">Brevundimonas aurantiaca</name>
    <dbReference type="NCBI Taxonomy" id="74316"/>
    <lineage>
        <taxon>Bacteria</taxon>
        <taxon>Pseudomonadati</taxon>
        <taxon>Pseudomonadota</taxon>
        <taxon>Alphaproteobacteria</taxon>
        <taxon>Caulobacterales</taxon>
        <taxon>Caulobacteraceae</taxon>
        <taxon>Brevundimonas</taxon>
    </lineage>
</organism>
<evidence type="ECO:0000259" key="4">
    <source>
        <dbReference type="Pfam" id="PF13649"/>
    </source>
</evidence>
<dbReference type="EMBL" id="JACHOQ010000006">
    <property type="protein sequence ID" value="MBB5740765.1"/>
    <property type="molecule type" value="Genomic_DNA"/>
</dbReference>
<dbReference type="Pfam" id="PF13649">
    <property type="entry name" value="Methyltransf_25"/>
    <property type="match status" value="1"/>
</dbReference>
<keyword evidence="3" id="KW-0949">S-adenosyl-L-methionine</keyword>
<accession>A0A7W9C858</accession>
<dbReference type="RefSeq" id="WP_224764321.1">
    <property type="nucleotide sequence ID" value="NZ_CAJFZW010000013.1"/>
</dbReference>
<name>A0A7W9C858_9CAUL</name>
<feature type="domain" description="Methyltransferase" evidence="4">
    <location>
        <begin position="60"/>
        <end position="158"/>
    </location>
</feature>
<keyword evidence="2 5" id="KW-0808">Transferase</keyword>
<dbReference type="SUPFAM" id="SSF53335">
    <property type="entry name" value="S-adenosyl-L-methionine-dependent methyltransferases"/>
    <property type="match status" value="1"/>
</dbReference>
<dbReference type="Gene3D" id="3.40.50.150">
    <property type="entry name" value="Vaccinia Virus protein VP39"/>
    <property type="match status" value="1"/>
</dbReference>
<dbReference type="PANTHER" id="PTHR43464:SF19">
    <property type="entry name" value="UBIQUINONE BIOSYNTHESIS O-METHYLTRANSFERASE, MITOCHONDRIAL"/>
    <property type="match status" value="1"/>
</dbReference>
<dbReference type="GO" id="GO:0032259">
    <property type="term" value="P:methylation"/>
    <property type="evidence" value="ECO:0007669"/>
    <property type="project" value="UniProtKB-KW"/>
</dbReference>
<keyword evidence="1 5" id="KW-0489">Methyltransferase</keyword>
<gene>
    <name evidence="5" type="ORF">GGQ93_002494</name>
</gene>
<dbReference type="Proteomes" id="UP000527324">
    <property type="component" value="Unassembled WGS sequence"/>
</dbReference>
<reference evidence="5 6" key="1">
    <citation type="submission" date="2020-08" db="EMBL/GenBank/DDBJ databases">
        <title>Genomic Encyclopedia of Type Strains, Phase IV (KMG-IV): sequencing the most valuable type-strain genomes for metagenomic binning, comparative biology and taxonomic classification.</title>
        <authorList>
            <person name="Goeker M."/>
        </authorList>
    </citation>
    <scope>NUCLEOTIDE SEQUENCE [LARGE SCALE GENOMIC DNA]</scope>
    <source>
        <strain evidence="5 6">DSM 4731</strain>
    </source>
</reference>
<evidence type="ECO:0000256" key="1">
    <source>
        <dbReference type="ARBA" id="ARBA00022603"/>
    </source>
</evidence>
<proteinExistence type="predicted"/>
<evidence type="ECO:0000313" key="5">
    <source>
        <dbReference type="EMBL" id="MBB5740765.1"/>
    </source>
</evidence>
<dbReference type="AlphaFoldDB" id="A0A7W9C858"/>
<evidence type="ECO:0000256" key="2">
    <source>
        <dbReference type="ARBA" id="ARBA00022679"/>
    </source>
</evidence>
<dbReference type="GO" id="GO:0008168">
    <property type="term" value="F:methyltransferase activity"/>
    <property type="evidence" value="ECO:0007669"/>
    <property type="project" value="UniProtKB-KW"/>
</dbReference>
<dbReference type="PANTHER" id="PTHR43464">
    <property type="entry name" value="METHYLTRANSFERASE"/>
    <property type="match status" value="1"/>
</dbReference>
<dbReference type="CDD" id="cd02440">
    <property type="entry name" value="AdoMet_MTases"/>
    <property type="match status" value="1"/>
</dbReference>
<comment type="caution">
    <text evidence="5">The sequence shown here is derived from an EMBL/GenBank/DDBJ whole genome shotgun (WGS) entry which is preliminary data.</text>
</comment>